<keyword evidence="1" id="KW-0472">Membrane</keyword>
<feature type="transmembrane region" description="Helical" evidence="1">
    <location>
        <begin position="77"/>
        <end position="95"/>
    </location>
</feature>
<dbReference type="InterPro" id="IPR025315">
    <property type="entry name" value="DUF4220"/>
</dbReference>
<feature type="domain" description="DUF4220" evidence="2">
    <location>
        <begin position="153"/>
        <end position="537"/>
    </location>
</feature>
<dbReference type="Pfam" id="PF04578">
    <property type="entry name" value="DUF594"/>
    <property type="match status" value="1"/>
</dbReference>
<dbReference type="EMBL" id="LT934120">
    <property type="protein sequence ID" value="VAI40744.1"/>
    <property type="molecule type" value="Genomic_DNA"/>
</dbReference>
<organism evidence="3 4">
    <name type="scientific">Triticum turgidum subsp. durum</name>
    <name type="common">Durum wheat</name>
    <name type="synonym">Triticum durum</name>
    <dbReference type="NCBI Taxonomy" id="4567"/>
    <lineage>
        <taxon>Eukaryota</taxon>
        <taxon>Viridiplantae</taxon>
        <taxon>Streptophyta</taxon>
        <taxon>Embryophyta</taxon>
        <taxon>Tracheophyta</taxon>
        <taxon>Spermatophyta</taxon>
        <taxon>Magnoliopsida</taxon>
        <taxon>Liliopsida</taxon>
        <taxon>Poales</taxon>
        <taxon>Poaceae</taxon>
        <taxon>BOP clade</taxon>
        <taxon>Pooideae</taxon>
        <taxon>Triticodae</taxon>
        <taxon>Triticeae</taxon>
        <taxon>Triticinae</taxon>
        <taxon>Triticum</taxon>
    </lineage>
</organism>
<evidence type="ECO:0000259" key="2">
    <source>
        <dbReference type="Pfam" id="PF13968"/>
    </source>
</evidence>
<keyword evidence="4" id="KW-1185">Reference proteome</keyword>
<feature type="transmembrane region" description="Helical" evidence="1">
    <location>
        <begin position="380"/>
        <end position="400"/>
    </location>
</feature>
<protein>
    <recommendedName>
        <fullName evidence="2">DUF4220 domain-containing protein</fullName>
    </recommendedName>
</protein>
<keyword evidence="1" id="KW-1133">Transmembrane helix</keyword>
<gene>
    <name evidence="3" type="ORF">TRITD_5Bv1G252060</name>
</gene>
<feature type="transmembrane region" description="Helical" evidence="1">
    <location>
        <begin position="115"/>
        <end position="132"/>
    </location>
</feature>
<dbReference type="InterPro" id="IPR007658">
    <property type="entry name" value="DUF594"/>
</dbReference>
<evidence type="ECO:0000313" key="4">
    <source>
        <dbReference type="Proteomes" id="UP000324705"/>
    </source>
</evidence>
<dbReference type="Pfam" id="PF13968">
    <property type="entry name" value="DUF4220"/>
    <property type="match status" value="1"/>
</dbReference>
<dbReference type="OMA" id="NLRWPPL"/>
<feature type="transmembrane region" description="Helical" evidence="1">
    <location>
        <begin position="45"/>
        <end position="65"/>
    </location>
</feature>
<dbReference type="AlphaFoldDB" id="A0A9R1AUR5"/>
<keyword evidence="1" id="KW-0812">Transmembrane</keyword>
<proteinExistence type="predicted"/>
<name>A0A9R1AUR5_TRITD</name>
<accession>A0A9R1AUR5</accession>
<feature type="transmembrane region" description="Helical" evidence="1">
    <location>
        <begin position="458"/>
        <end position="476"/>
    </location>
</feature>
<dbReference type="PANTHER" id="PTHR31325">
    <property type="entry name" value="OS01G0798800 PROTEIN-RELATED"/>
    <property type="match status" value="1"/>
</dbReference>
<sequence length="797" mass="89998">MITFPGKNTRPTYLIRHFCNAEEGIQNYVRNLTSSYIDTRNESSMVSASVIMFLLVGLSFNLNLFSRFSDVSATLDPKVRIFLSSAFSLFLPVMSYLFSEAKNASSDAADNGGDLSLQAGMILLWMLLVELLRKKVDEVRMHGYSSSIQRAGRVVWLGSLVFFNIRRAGRKALFGVLWVLCATKVVQRIAFTEIGKRSYAYGKNTRLITSYMSQMLQKNGSKQPQDQQEQHQYCSPSTHIDVDSSVVTDVNHGGGGEAMLKRCKFVVMGEEDLVIQPSPDGYKLKDVSPDDNVATVGKIWCNACSNLDQGPRLKRLCLSFGLFKLLRRRFEHLPPVIDVDAETRECRGLLFNGVYNERTEDAAEALFQMMNDEVNFLCEYYHSVIPVVLASPFFFLANYILLPVVVSGLCIMTIILSSFGNVLFALSSIRADNFAISAGVINTTMCLLIEAFYWPPAFFTAVNFFITFFLLVIFFFEEIWEFIIFLFSDWFMVSLLCHYVTKPQWQSSPMYSGAVRRILWVQSKLSRPILNFKQFSMLNIRWPLVLSMPSMFSLLVQTVPVPKKAKHSIVESLVAHIRDGRETPLNNGKSALVGWPDDLMPACRSNSVAEVILTWHVATSIMEAKCPPQDGRQSKDSHTVATSLSRYCAYLVAFHPTLLPENPDNTERVFEAAKAELKGVLGCASYYLSWWHTRVDKIMQAVVEVATMTEWKDGEVVFNAAKLGILLKEEAMRDNGVGWEQTWKLLADVWTELVVYLAPSNQEERVMGHESVLVQGGEFITMLWALTTHTGITRPEK</sequence>
<evidence type="ECO:0000256" key="1">
    <source>
        <dbReference type="SAM" id="Phobius"/>
    </source>
</evidence>
<reference evidence="3 4" key="1">
    <citation type="submission" date="2017-09" db="EMBL/GenBank/DDBJ databases">
        <authorList>
            <consortium name="International Durum Wheat Genome Sequencing Consortium (IDWGSC)"/>
            <person name="Milanesi L."/>
        </authorList>
    </citation>
    <scope>NUCLEOTIDE SEQUENCE [LARGE SCALE GENOMIC DNA]</scope>
    <source>
        <strain evidence="4">cv. Svevo</strain>
    </source>
</reference>
<dbReference type="Gramene" id="TRITD5Bv1G252060.2">
    <property type="protein sequence ID" value="TRITD5Bv1G252060.2"/>
    <property type="gene ID" value="TRITD5Bv1G252060"/>
</dbReference>
<evidence type="ECO:0000313" key="3">
    <source>
        <dbReference type="EMBL" id="VAI40744.1"/>
    </source>
</evidence>
<dbReference type="Proteomes" id="UP000324705">
    <property type="component" value="Chromosome 5B"/>
</dbReference>
<feature type="transmembrane region" description="Helical" evidence="1">
    <location>
        <begin position="433"/>
        <end position="452"/>
    </location>
</feature>
<feature type="transmembrane region" description="Helical" evidence="1">
    <location>
        <begin position="406"/>
        <end position="426"/>
    </location>
</feature>